<dbReference type="Proteomes" id="UP000198951">
    <property type="component" value="Unassembled WGS sequence"/>
</dbReference>
<protein>
    <submittedName>
        <fullName evidence="1">Uncharacterized protein</fullName>
    </submittedName>
</protein>
<reference evidence="2" key="1">
    <citation type="submission" date="2016-10" db="EMBL/GenBank/DDBJ databases">
        <authorList>
            <person name="Varghese N."/>
            <person name="Submissions S."/>
        </authorList>
    </citation>
    <scope>NUCLEOTIDE SEQUENCE [LARGE SCALE GENOMIC DNA]</scope>
    <source>
        <strain evidence="2">DSM 22376</strain>
    </source>
</reference>
<name>A0A1H4FNJ4_9FLAO</name>
<dbReference type="EMBL" id="FNRD01000014">
    <property type="protein sequence ID" value="SEA98874.1"/>
    <property type="molecule type" value="Genomic_DNA"/>
</dbReference>
<evidence type="ECO:0000313" key="1">
    <source>
        <dbReference type="EMBL" id="SEA98874.1"/>
    </source>
</evidence>
<dbReference type="STRING" id="150146.SAMN05443667_11457"/>
<dbReference type="RefSeq" id="WP_091092888.1">
    <property type="nucleotide sequence ID" value="NZ_FNRD01000014.1"/>
</dbReference>
<dbReference type="OrthoDB" id="705436at2"/>
<dbReference type="AlphaFoldDB" id="A0A1H4FNJ4"/>
<sequence length="201" mass="23212">MKKLLFISTLLLVINTFGQKLTGTVPGLTITNHKIASENDTIIKVIYKNGIENNRKPAYFINGKLTNESILRTLNPNEIATFNVEKKNIEIDNIKYHEQLYIVTKSTYNPKLISLNNLKAKYTNLKKNSTVFKIDDDIINAEYDNFIVDEKFILKIIVEKIENKNEKLNFNSINLITKSEENIKKSKEIIIRGKDEFTLTK</sequence>
<keyword evidence="2" id="KW-1185">Reference proteome</keyword>
<evidence type="ECO:0000313" key="2">
    <source>
        <dbReference type="Proteomes" id="UP000198951"/>
    </source>
</evidence>
<proteinExistence type="predicted"/>
<gene>
    <name evidence="1" type="ORF">SAMN05443667_11457</name>
</gene>
<organism evidence="1 2">
    <name type="scientific">Flavobacterium gillisiae</name>
    <dbReference type="NCBI Taxonomy" id="150146"/>
    <lineage>
        <taxon>Bacteria</taxon>
        <taxon>Pseudomonadati</taxon>
        <taxon>Bacteroidota</taxon>
        <taxon>Flavobacteriia</taxon>
        <taxon>Flavobacteriales</taxon>
        <taxon>Flavobacteriaceae</taxon>
        <taxon>Flavobacterium</taxon>
    </lineage>
</organism>
<accession>A0A1H4FNJ4</accession>